<gene>
    <name evidence="2" type="ORF">QQX09_01730</name>
</gene>
<dbReference type="Gene3D" id="3.40.720.10">
    <property type="entry name" value="Alkaline Phosphatase, subunit A"/>
    <property type="match status" value="1"/>
</dbReference>
<dbReference type="InterPro" id="IPR002591">
    <property type="entry name" value="Phosphodiest/P_Trfase"/>
</dbReference>
<dbReference type="RefSeq" id="WP_301130969.1">
    <property type="nucleotide sequence ID" value="NZ_JAUHPW010000001.1"/>
</dbReference>
<dbReference type="PANTHER" id="PTHR10151:SF120">
    <property type="entry name" value="BIS(5'-ADENOSYL)-TRIPHOSPHATASE"/>
    <property type="match status" value="1"/>
</dbReference>
<dbReference type="Proteomes" id="UP001172728">
    <property type="component" value="Unassembled WGS sequence"/>
</dbReference>
<evidence type="ECO:0000313" key="3">
    <source>
        <dbReference type="Proteomes" id="UP001172728"/>
    </source>
</evidence>
<sequence>MNPGDRLAAAGLSRPDYGGLELGAVLPGALAAVGAGEAVAARDAEADRIRLGIPRADHVVVVLLDGLGHHQLDARRGHAPFLRSTESGIITAGFPTTTATSLALFGTGRASGATGMTGYTAHNPATGEAANLVSWEGVGDPDDWQREPSLMRVAHEGGLAVASLGKRRFAGSGLTRAALAGGDFVGAERLSDRVDEAIQRARRPGLTYLYWGDIDAAGHKHGWQSDAWVAALEDADQELRRLRARLPRHAAMVVTADHGMIDVNGAPRWDVAGTPALARGVRLVAGEPRALHLHMDDAAEAPAVAERWRGVLGDHAAVLLRDEAVGLGLFGPVSGHVEDRIGEVVVAMAGRATVVDSRTQSEQALGLIGVHGSLTPEELQVPLLVAGEA</sequence>
<proteinExistence type="predicted"/>
<protein>
    <submittedName>
        <fullName evidence="2">Alkaline phosphatase family protein</fullName>
    </submittedName>
</protein>
<dbReference type="PANTHER" id="PTHR10151">
    <property type="entry name" value="ECTONUCLEOTIDE PYROPHOSPHATASE/PHOSPHODIESTERASE"/>
    <property type="match status" value="1"/>
</dbReference>
<dbReference type="Pfam" id="PF01663">
    <property type="entry name" value="Phosphodiest"/>
    <property type="match status" value="1"/>
</dbReference>
<dbReference type="InterPro" id="IPR017850">
    <property type="entry name" value="Alkaline_phosphatase_core_sf"/>
</dbReference>
<feature type="coiled-coil region" evidence="1">
    <location>
        <begin position="225"/>
        <end position="252"/>
    </location>
</feature>
<reference evidence="2" key="1">
    <citation type="submission" date="2023-06" db="EMBL/GenBank/DDBJ databases">
        <title>Sysu t00192.</title>
        <authorList>
            <person name="Gao L."/>
            <person name="Fang B.-Z."/>
            <person name="Li W.-J."/>
        </authorList>
    </citation>
    <scope>NUCLEOTIDE SEQUENCE</scope>
    <source>
        <strain evidence="2">SYSU T00192</strain>
    </source>
</reference>
<name>A0ABT8G600_9MICO</name>
<accession>A0ABT8G600</accession>
<organism evidence="2 3">
    <name type="scientific">Demequina litoralis</name>
    <dbReference type="NCBI Taxonomy" id="3051660"/>
    <lineage>
        <taxon>Bacteria</taxon>
        <taxon>Bacillati</taxon>
        <taxon>Actinomycetota</taxon>
        <taxon>Actinomycetes</taxon>
        <taxon>Micrococcales</taxon>
        <taxon>Demequinaceae</taxon>
        <taxon>Demequina</taxon>
    </lineage>
</organism>
<keyword evidence="1" id="KW-0175">Coiled coil</keyword>
<evidence type="ECO:0000256" key="1">
    <source>
        <dbReference type="SAM" id="Coils"/>
    </source>
</evidence>
<comment type="caution">
    <text evidence="2">The sequence shown here is derived from an EMBL/GenBank/DDBJ whole genome shotgun (WGS) entry which is preliminary data.</text>
</comment>
<dbReference type="EMBL" id="JAUHPW010000001">
    <property type="protein sequence ID" value="MDN4474566.1"/>
    <property type="molecule type" value="Genomic_DNA"/>
</dbReference>
<dbReference type="SUPFAM" id="SSF53649">
    <property type="entry name" value="Alkaline phosphatase-like"/>
    <property type="match status" value="1"/>
</dbReference>
<keyword evidence="3" id="KW-1185">Reference proteome</keyword>
<evidence type="ECO:0000313" key="2">
    <source>
        <dbReference type="EMBL" id="MDN4474566.1"/>
    </source>
</evidence>